<keyword evidence="2" id="KW-1185">Reference proteome</keyword>
<proteinExistence type="predicted"/>
<comment type="caution">
    <text evidence="1">The sequence shown here is derived from an EMBL/GenBank/DDBJ whole genome shotgun (WGS) entry which is preliminary data.</text>
</comment>
<gene>
    <name evidence="1" type="ORF">ERUC_LOCUS34825</name>
</gene>
<dbReference type="Proteomes" id="UP001642260">
    <property type="component" value="Unassembled WGS sequence"/>
</dbReference>
<sequence length="188" mass="22106">MCMDVSKLLRTWRQKKPRLLCPVMKQKKSTCYAIAYVRQLEFHLKEHLSIQDFLNQILKSYLLEDGSLNVDSSFVLLPGLRFKAKEITQHKLYFEGCLESQDEYDKFHAILLQKLKKGVLSEIYFPTKNEMAGNTERYGHVMVCTGHNYDRLNRLYYELQEVAGVKVCDQGFVRVYADLVYQFIEMVV</sequence>
<dbReference type="AlphaFoldDB" id="A0ABC8LFM5"/>
<organism evidence="1 2">
    <name type="scientific">Eruca vesicaria subsp. sativa</name>
    <name type="common">Garden rocket</name>
    <name type="synonym">Eruca sativa</name>
    <dbReference type="NCBI Taxonomy" id="29727"/>
    <lineage>
        <taxon>Eukaryota</taxon>
        <taxon>Viridiplantae</taxon>
        <taxon>Streptophyta</taxon>
        <taxon>Embryophyta</taxon>
        <taxon>Tracheophyta</taxon>
        <taxon>Spermatophyta</taxon>
        <taxon>Magnoliopsida</taxon>
        <taxon>eudicotyledons</taxon>
        <taxon>Gunneridae</taxon>
        <taxon>Pentapetalae</taxon>
        <taxon>rosids</taxon>
        <taxon>malvids</taxon>
        <taxon>Brassicales</taxon>
        <taxon>Brassicaceae</taxon>
        <taxon>Brassiceae</taxon>
        <taxon>Eruca</taxon>
    </lineage>
</organism>
<evidence type="ECO:0000313" key="2">
    <source>
        <dbReference type="Proteomes" id="UP001642260"/>
    </source>
</evidence>
<evidence type="ECO:0000313" key="1">
    <source>
        <dbReference type="EMBL" id="CAH8382342.1"/>
    </source>
</evidence>
<dbReference type="EMBL" id="CAKOAT010552931">
    <property type="protein sequence ID" value="CAH8382342.1"/>
    <property type="molecule type" value="Genomic_DNA"/>
</dbReference>
<reference evidence="1 2" key="1">
    <citation type="submission" date="2022-03" db="EMBL/GenBank/DDBJ databases">
        <authorList>
            <person name="Macdonald S."/>
            <person name="Ahmed S."/>
            <person name="Newling K."/>
        </authorList>
    </citation>
    <scope>NUCLEOTIDE SEQUENCE [LARGE SCALE GENOMIC DNA]</scope>
</reference>
<accession>A0ABC8LFM5</accession>
<name>A0ABC8LFM5_ERUVS</name>
<protein>
    <submittedName>
        <fullName evidence="1">Uncharacterized protein</fullName>
    </submittedName>
</protein>